<dbReference type="AlphaFoldDB" id="W7TSX3"/>
<dbReference type="Pfam" id="PF05301">
    <property type="entry name" value="Acetyltransf_16"/>
    <property type="match status" value="1"/>
</dbReference>
<dbReference type="PANTHER" id="PTHR12327">
    <property type="entry name" value="ALPHA-TUBULIN N-ACETYLTRANSFERASE 1"/>
    <property type="match status" value="1"/>
</dbReference>
<comment type="caution">
    <text evidence="4">The sequence shown here is derived from an EMBL/GenBank/DDBJ whole genome shotgun (WGS) entry which is preliminary data.</text>
</comment>
<dbReference type="GO" id="GO:0005874">
    <property type="term" value="C:microtubule"/>
    <property type="evidence" value="ECO:0007669"/>
    <property type="project" value="InterPro"/>
</dbReference>
<dbReference type="GO" id="GO:0019799">
    <property type="term" value="F:tubulin N-acetyltransferase activity"/>
    <property type="evidence" value="ECO:0007669"/>
    <property type="project" value="InterPro"/>
</dbReference>
<proteinExistence type="predicted"/>
<keyword evidence="5" id="KW-1185">Reference proteome</keyword>
<reference evidence="4 5" key="1">
    <citation type="journal article" date="2014" name="Mol. Plant">
        <title>Chromosome Scale Genome Assembly and Transcriptome Profiling of Nannochloropsis gaditana in Nitrogen Depletion.</title>
        <authorList>
            <person name="Corteggiani Carpinelli E."/>
            <person name="Telatin A."/>
            <person name="Vitulo N."/>
            <person name="Forcato C."/>
            <person name="D'Angelo M."/>
            <person name="Schiavon R."/>
            <person name="Vezzi A."/>
            <person name="Giacometti G.M."/>
            <person name="Morosinotto T."/>
            <person name="Valle G."/>
        </authorList>
    </citation>
    <scope>NUCLEOTIDE SEQUENCE [LARGE SCALE GENOMIC DNA]</scope>
    <source>
        <strain evidence="4 5">B-31</strain>
    </source>
</reference>
<evidence type="ECO:0000313" key="5">
    <source>
        <dbReference type="Proteomes" id="UP000019335"/>
    </source>
</evidence>
<dbReference type="PROSITE" id="PS51730">
    <property type="entry name" value="GNAT_ATAT"/>
    <property type="match status" value="1"/>
</dbReference>
<name>W7TSX3_9STRA</name>
<dbReference type="EMBL" id="AZIL01001676">
    <property type="protein sequence ID" value="EWM23424.1"/>
    <property type="molecule type" value="Genomic_DNA"/>
</dbReference>
<sequence>METTKDRGCDHVAQDGRTSYTALRFDKAALACLPPSACAAIDSLAACSARAQGLRRPISTIRSLQASDDHILYILASTASNVADTPPPSASFLSSPPFVPSPPCSQPAEAVTPSTSPPYIFILPSSASFIAFDLPHAPSSPSLSSPLSPSSSLPCTASTPSPAASFPSSPSSSFLALGLLKLGQKHLYLTNPQGQLVETNPFCLLDFFIASPWQRKGLGASLLRLALSHEGISGPHCLAFDRPSPRLLPFLAKHFALKKHRAQHNHFLVYDDFFSPFPSLPSCSVTSSSPPCPPWCSSGGPLPFVNNHSLE</sequence>
<accession>W7TSX3</accession>
<dbReference type="PANTHER" id="PTHR12327:SF0">
    <property type="entry name" value="ALPHA-TUBULIN N-ACETYLTRANSFERASE 1"/>
    <property type="match status" value="1"/>
</dbReference>
<dbReference type="Gene3D" id="3.40.630.30">
    <property type="match status" value="1"/>
</dbReference>
<keyword evidence="1 4" id="KW-0808">Transferase</keyword>
<gene>
    <name evidence="4" type="ORF">Naga_100843g2</name>
</gene>
<dbReference type="Proteomes" id="UP000019335">
    <property type="component" value="Chromosome 17"/>
</dbReference>
<evidence type="ECO:0000313" key="4">
    <source>
        <dbReference type="EMBL" id="EWM23424.1"/>
    </source>
</evidence>
<evidence type="ECO:0000256" key="1">
    <source>
        <dbReference type="ARBA" id="ARBA00022679"/>
    </source>
</evidence>
<dbReference type="InterPro" id="IPR007965">
    <property type="entry name" value="GNAT_ATAT"/>
</dbReference>
<protein>
    <submittedName>
        <fullName evidence="4">Alpha-tubulin N-acetyltransferase</fullName>
    </submittedName>
</protein>
<feature type="domain" description="N-acetyltransferase" evidence="3">
    <location>
        <begin position="1"/>
        <end position="274"/>
    </location>
</feature>
<keyword evidence="2" id="KW-0012">Acyltransferase</keyword>
<organism evidence="4 5">
    <name type="scientific">Nannochloropsis gaditana</name>
    <dbReference type="NCBI Taxonomy" id="72520"/>
    <lineage>
        <taxon>Eukaryota</taxon>
        <taxon>Sar</taxon>
        <taxon>Stramenopiles</taxon>
        <taxon>Ochrophyta</taxon>
        <taxon>Eustigmatophyceae</taxon>
        <taxon>Eustigmatales</taxon>
        <taxon>Monodopsidaceae</taxon>
        <taxon>Nannochloropsis</taxon>
    </lineage>
</organism>
<dbReference type="OrthoDB" id="447510at2759"/>
<evidence type="ECO:0000256" key="2">
    <source>
        <dbReference type="ARBA" id="ARBA00023315"/>
    </source>
</evidence>
<dbReference type="InterPro" id="IPR038746">
    <property type="entry name" value="Atat"/>
</dbReference>
<evidence type="ECO:0000259" key="3">
    <source>
        <dbReference type="PROSITE" id="PS51730"/>
    </source>
</evidence>